<proteinExistence type="predicted"/>
<dbReference type="Proteomes" id="UP000887578">
    <property type="component" value="Unplaced"/>
</dbReference>
<protein>
    <submittedName>
        <fullName evidence="2">Uncharacterized protein</fullName>
    </submittedName>
</protein>
<accession>A0A914Q9X4</accession>
<keyword evidence="1" id="KW-1185">Reference proteome</keyword>
<evidence type="ECO:0000313" key="1">
    <source>
        <dbReference type="Proteomes" id="UP000887578"/>
    </source>
</evidence>
<reference evidence="2" key="1">
    <citation type="submission" date="2022-11" db="UniProtKB">
        <authorList>
            <consortium name="WormBaseParasite"/>
        </authorList>
    </citation>
    <scope>IDENTIFICATION</scope>
</reference>
<name>A0A914Q9X4_9BILA</name>
<dbReference type="WBParaSite" id="PDA_v2.g27949.t1">
    <property type="protein sequence ID" value="PDA_v2.g27949.t1"/>
    <property type="gene ID" value="PDA_v2.g27949"/>
</dbReference>
<evidence type="ECO:0000313" key="2">
    <source>
        <dbReference type="WBParaSite" id="PDA_v2.g27949.t1"/>
    </source>
</evidence>
<organism evidence="1 2">
    <name type="scientific">Panagrolaimus davidi</name>
    <dbReference type="NCBI Taxonomy" id="227884"/>
    <lineage>
        <taxon>Eukaryota</taxon>
        <taxon>Metazoa</taxon>
        <taxon>Ecdysozoa</taxon>
        <taxon>Nematoda</taxon>
        <taxon>Chromadorea</taxon>
        <taxon>Rhabditida</taxon>
        <taxon>Tylenchina</taxon>
        <taxon>Panagrolaimomorpha</taxon>
        <taxon>Panagrolaimoidea</taxon>
        <taxon>Panagrolaimidae</taxon>
        <taxon>Panagrolaimus</taxon>
    </lineage>
</organism>
<dbReference type="AlphaFoldDB" id="A0A914Q9X4"/>
<sequence>MSDIAQYKVSEQIFNPAQGNQMNQSLPRHSSGDLIDPLAIPKRVIIPTVRYIPTISRDVSHHENTDLILFKFSNSF</sequence>